<dbReference type="OrthoDB" id="6588120at2759"/>
<keyword evidence="3" id="KW-1185">Reference proteome</keyword>
<dbReference type="RefSeq" id="XP_008189768.1">
    <property type="nucleotide sequence ID" value="XM_008191546.1"/>
</dbReference>
<dbReference type="AlphaFoldDB" id="A0A8R2BBF0"/>
<dbReference type="InterPro" id="IPR006580">
    <property type="entry name" value="Znf_TTF"/>
</dbReference>
<evidence type="ECO:0000313" key="3">
    <source>
        <dbReference type="Proteomes" id="UP000007819"/>
    </source>
</evidence>
<reference evidence="2" key="2">
    <citation type="submission" date="2022-06" db="UniProtKB">
        <authorList>
            <consortium name="EnsemblMetazoa"/>
        </authorList>
    </citation>
    <scope>IDENTIFICATION</scope>
</reference>
<dbReference type="InterPro" id="IPR008906">
    <property type="entry name" value="HATC_C_dom"/>
</dbReference>
<dbReference type="InterPro" id="IPR012337">
    <property type="entry name" value="RNaseH-like_sf"/>
</dbReference>
<evidence type="ECO:0000259" key="1">
    <source>
        <dbReference type="SMART" id="SM00597"/>
    </source>
</evidence>
<dbReference type="SUPFAM" id="SSF53098">
    <property type="entry name" value="Ribonuclease H-like"/>
    <property type="match status" value="1"/>
</dbReference>
<protein>
    <recommendedName>
        <fullName evidence="1">TTF-type domain-containing protein</fullName>
    </recommendedName>
</protein>
<dbReference type="Pfam" id="PF05699">
    <property type="entry name" value="Dimer_Tnp_hAT"/>
    <property type="match status" value="1"/>
</dbReference>
<reference evidence="3" key="1">
    <citation type="submission" date="2010-06" db="EMBL/GenBank/DDBJ databases">
        <authorList>
            <person name="Jiang H."/>
            <person name="Abraham K."/>
            <person name="Ali S."/>
            <person name="Alsbrooks S.L."/>
            <person name="Anim B.N."/>
            <person name="Anosike U.S."/>
            <person name="Attaway T."/>
            <person name="Bandaranaike D.P."/>
            <person name="Battles P.K."/>
            <person name="Bell S.N."/>
            <person name="Bell A.V."/>
            <person name="Beltran B."/>
            <person name="Bickham C."/>
            <person name="Bustamante Y."/>
            <person name="Caleb T."/>
            <person name="Canada A."/>
            <person name="Cardenas V."/>
            <person name="Carter K."/>
            <person name="Chacko J."/>
            <person name="Chandrabose M.N."/>
            <person name="Chavez D."/>
            <person name="Chavez A."/>
            <person name="Chen L."/>
            <person name="Chu H.-S."/>
            <person name="Claassen K.J."/>
            <person name="Cockrell R."/>
            <person name="Collins M."/>
            <person name="Cooper J.A."/>
            <person name="Cree A."/>
            <person name="Curry S.M."/>
            <person name="Da Y."/>
            <person name="Dao M.D."/>
            <person name="Das B."/>
            <person name="Davila M.-L."/>
            <person name="Davy-Carroll L."/>
            <person name="Denson S."/>
            <person name="Dinh H."/>
            <person name="Ebong V.E."/>
            <person name="Edwards J.R."/>
            <person name="Egan A."/>
            <person name="El-Daye J."/>
            <person name="Escobedo L."/>
            <person name="Fernandez S."/>
            <person name="Fernando P.R."/>
            <person name="Flagg N."/>
            <person name="Forbes L.D."/>
            <person name="Fowler R.G."/>
            <person name="Fu Q."/>
            <person name="Gabisi R.A."/>
            <person name="Ganer J."/>
            <person name="Garbino Pronczuk A."/>
            <person name="Garcia R.M."/>
            <person name="Garner T."/>
            <person name="Garrett T.E."/>
            <person name="Gonzalez D.A."/>
            <person name="Hamid H."/>
            <person name="Hawkins E.S."/>
            <person name="Hirani K."/>
            <person name="Hogues M.E."/>
            <person name="Hollins B."/>
            <person name="Hsiao C.-H."/>
            <person name="Jabil R."/>
            <person name="James M.L."/>
            <person name="Jhangiani S.N."/>
            <person name="Johnson B."/>
            <person name="Johnson Q."/>
            <person name="Joshi V."/>
            <person name="Kalu J.B."/>
            <person name="Kam C."/>
            <person name="Kashfia A."/>
            <person name="Keebler J."/>
            <person name="Kisamo H."/>
            <person name="Kovar C.L."/>
            <person name="Lago L.A."/>
            <person name="Lai C.-Y."/>
            <person name="Laidlaw J."/>
            <person name="Lara F."/>
            <person name="Le T.-K."/>
            <person name="Lee S.L."/>
            <person name="Legall F.H."/>
            <person name="Lemon S.J."/>
            <person name="Lewis L.R."/>
            <person name="Li B."/>
            <person name="Liu Y."/>
            <person name="Liu Y.-S."/>
            <person name="Lopez J."/>
            <person name="Lozado R.J."/>
            <person name="Lu J."/>
            <person name="Madu R.C."/>
            <person name="Maheshwari M."/>
            <person name="Maheshwari R."/>
            <person name="Malloy K."/>
            <person name="Martinez E."/>
            <person name="Mathew T."/>
            <person name="Mercado I.C."/>
            <person name="Mercado C."/>
            <person name="Meyer B."/>
            <person name="Montgomery K."/>
            <person name="Morgan M.B."/>
            <person name="Munidasa M."/>
            <person name="Nazareth L.V."/>
            <person name="Nelson J."/>
            <person name="Ng B.M."/>
            <person name="Nguyen N.B."/>
            <person name="Nguyen P.Q."/>
            <person name="Nguyen T."/>
            <person name="Obregon M."/>
            <person name="Okwuonu G.O."/>
            <person name="Onwere C.G."/>
            <person name="Orozco G."/>
            <person name="Parra A."/>
            <person name="Patel S."/>
            <person name="Patil S."/>
            <person name="Perez A."/>
            <person name="Perez Y."/>
            <person name="Pham C."/>
            <person name="Primus E.L."/>
            <person name="Pu L.-L."/>
            <person name="Puazo M."/>
            <person name="Qin X."/>
            <person name="Quiroz J.B."/>
            <person name="Reese J."/>
            <person name="Richards S."/>
            <person name="Rives C.M."/>
            <person name="Robberts R."/>
            <person name="Ruiz S.J."/>
            <person name="Ruiz M.J."/>
            <person name="Santibanez J."/>
            <person name="Schneider B.W."/>
            <person name="Sisson I."/>
            <person name="Smith M."/>
            <person name="Sodergren E."/>
            <person name="Song X.-Z."/>
            <person name="Song B.B."/>
            <person name="Summersgill H."/>
            <person name="Thelus R."/>
            <person name="Thornton R.D."/>
            <person name="Trejos Z.Y."/>
            <person name="Usmani K."/>
            <person name="Vattathil S."/>
            <person name="Villasana D."/>
            <person name="Walker D.L."/>
            <person name="Wang S."/>
            <person name="Wang K."/>
            <person name="White C.S."/>
            <person name="Williams A.C."/>
            <person name="Williamson J."/>
            <person name="Wilson K."/>
            <person name="Woghiren I.O."/>
            <person name="Woodworth J.R."/>
            <person name="Worley K.C."/>
            <person name="Wright R.A."/>
            <person name="Wu W."/>
            <person name="Young L."/>
            <person name="Zhang L."/>
            <person name="Zhang J."/>
            <person name="Zhu Y."/>
            <person name="Muzny D.M."/>
            <person name="Weinstock G."/>
            <person name="Gibbs R.A."/>
        </authorList>
    </citation>
    <scope>NUCLEOTIDE SEQUENCE [LARGE SCALE GENOMIC DNA]</scope>
    <source>
        <strain evidence="3">LSR1</strain>
    </source>
</reference>
<dbReference type="GO" id="GO:0046983">
    <property type="term" value="F:protein dimerization activity"/>
    <property type="evidence" value="ECO:0007669"/>
    <property type="project" value="InterPro"/>
</dbReference>
<sequence>MASSTQNSHSDYQPPAIDININVNVAKLNNDGADLGDLLTGPSRPVLKSYPKTKYKHQNRSFNAAYYNSFVWLEYSIANDALFCFACRNFATSSNKNNEDIFTKTGFKHWKKLSGSRGANKGSKSKLELHEATIHHITCMEKWMAHKETEKTGTVLTQISSQHKLLIEINRMYIRTLSEVTLFLCRQGLAFRGHDESIDSLNQGNFKETCNLLTKFYLEFAQKYKEKTNHTSHGIQNELISICANILRETIIKEVNDVGIFGIMCDEARCFKEEQMALCIRYCKGLDIKERFLGFIDCSMKQDSESLSQLMLEYLKQCKLSPQVAIVAQSYDGASVMSGRFNGVQAKIKSKYPFAIYTHCMAHRINLVVLDMCKIVKDTRCVFNTLEALYIHFSNPTNNQKNCEAVIINYKGILKILTNEIENESDKDSNEALEKSATLGNSVKIIKAVIKSFEDSRTVESFAQIWFEINAFSTDNNIVIDNPFQGEKRRKIESKRLDNFIVTASTSAHYTAPLNDDSQSTESFYRNNAYYVLLDTIVTRLKERFSTESLAMGESVDNFFKLNYEGSLFFIDHYQGLLNLSKLNIQSEMIVAKNSLLQLGTKDNEINYEYETIKNVLTKSVFPSLYKLLQIAMSLPIASATCERSFSAMRKIKTWLRTCMLQDRFNNSSILYIEKDVKIDIENVIDAFASKNRHIILK</sequence>
<dbReference type="SMART" id="SM00597">
    <property type="entry name" value="ZnF_TTF"/>
    <property type="match status" value="1"/>
</dbReference>
<dbReference type="Proteomes" id="UP000007819">
    <property type="component" value="Chromosome X"/>
</dbReference>
<dbReference type="KEGG" id="api:103311815"/>
<dbReference type="InterPro" id="IPR025398">
    <property type="entry name" value="DUF4371"/>
</dbReference>
<name>A0A8R2BBF0_ACYPI</name>
<dbReference type="PANTHER" id="PTHR45749">
    <property type="match status" value="1"/>
</dbReference>
<organism evidence="2 3">
    <name type="scientific">Acyrthosiphon pisum</name>
    <name type="common">Pea aphid</name>
    <dbReference type="NCBI Taxonomy" id="7029"/>
    <lineage>
        <taxon>Eukaryota</taxon>
        <taxon>Metazoa</taxon>
        <taxon>Ecdysozoa</taxon>
        <taxon>Arthropoda</taxon>
        <taxon>Hexapoda</taxon>
        <taxon>Insecta</taxon>
        <taxon>Pterygota</taxon>
        <taxon>Neoptera</taxon>
        <taxon>Paraneoptera</taxon>
        <taxon>Hemiptera</taxon>
        <taxon>Sternorrhyncha</taxon>
        <taxon>Aphidomorpha</taxon>
        <taxon>Aphidoidea</taxon>
        <taxon>Aphididae</taxon>
        <taxon>Macrosiphini</taxon>
        <taxon>Acyrthosiphon</taxon>
    </lineage>
</organism>
<accession>A0A8R2BBF0</accession>
<feature type="domain" description="TTF-type" evidence="1">
    <location>
        <begin position="58"/>
        <end position="155"/>
    </location>
</feature>
<proteinExistence type="predicted"/>
<evidence type="ECO:0000313" key="2">
    <source>
        <dbReference type="EnsemblMetazoa" id="XP_008189768.1"/>
    </source>
</evidence>
<dbReference type="Pfam" id="PF14291">
    <property type="entry name" value="DUF4371"/>
    <property type="match status" value="1"/>
</dbReference>
<dbReference type="PANTHER" id="PTHR45749:SF21">
    <property type="entry name" value="DUF4371 DOMAIN-CONTAINING PROTEIN"/>
    <property type="match status" value="1"/>
</dbReference>
<dbReference type="GeneID" id="103311815"/>
<dbReference type="EnsemblMetazoa" id="XM_008191546.1">
    <property type="protein sequence ID" value="XP_008189768.1"/>
    <property type="gene ID" value="LOC103311815"/>
</dbReference>